<evidence type="ECO:0000313" key="4">
    <source>
        <dbReference type="EMBL" id="RPF46908.1"/>
    </source>
</evidence>
<organism evidence="4 5">
    <name type="scientific">Thermodesulfitimonas autotrophica</name>
    <dbReference type="NCBI Taxonomy" id="1894989"/>
    <lineage>
        <taxon>Bacteria</taxon>
        <taxon>Bacillati</taxon>
        <taxon>Bacillota</taxon>
        <taxon>Clostridia</taxon>
        <taxon>Thermoanaerobacterales</taxon>
        <taxon>Thermoanaerobacteraceae</taxon>
        <taxon>Thermodesulfitimonas</taxon>
    </lineage>
</organism>
<dbReference type="InterPro" id="IPR052913">
    <property type="entry name" value="Glycopeptide_resist_protein"/>
</dbReference>
<dbReference type="InterPro" id="IPR007391">
    <property type="entry name" value="Vancomycin_resist_VanW"/>
</dbReference>
<dbReference type="Proteomes" id="UP000282654">
    <property type="component" value="Unassembled WGS sequence"/>
</dbReference>
<dbReference type="Pfam" id="PF04294">
    <property type="entry name" value="VanW"/>
    <property type="match status" value="1"/>
</dbReference>
<evidence type="ECO:0000256" key="2">
    <source>
        <dbReference type="SAM" id="MobiDB-lite"/>
    </source>
</evidence>
<evidence type="ECO:0000259" key="3">
    <source>
        <dbReference type="PROSITE" id="PS51109"/>
    </source>
</evidence>
<dbReference type="Pfam" id="PF12229">
    <property type="entry name" value="PG_binding_4"/>
    <property type="match status" value="1"/>
</dbReference>
<dbReference type="SMART" id="SM01208">
    <property type="entry name" value="G5"/>
    <property type="match status" value="1"/>
</dbReference>
<dbReference type="InterPro" id="IPR011098">
    <property type="entry name" value="G5_dom"/>
</dbReference>
<sequence>MRRKSLQVAAVALLGTVFAVLLGLWAAERVCVAPDVIVPGVTVGGMAFEGLTAAEALARLRDYEARLLLRPVRLECAGRAWALPLARAGVGVEHAKVISEALSVGHRGWLLHRYLERYRVAREGKEIPIRVHVDRQKLTSLIAELTQELTILPQNAGFRVLPDDRIIVIPAREGRCVDAPAAYDQMVAILNDPGREPVIRVALRTLSPEYTTEEVLAMGLNCLLGEYATTFAPEKVNRVYNISVAAGALDGLVVRPGEVVSFNKVVGPRSSEAGYKTAPMIINNEFVDALGGGVCQVSTTLYNAVLRAGLAVVERHNHSLPVGYVPAGLDATVTYGGADFKFRNNTDKYLYLRTAIQGNRLVVKIFGNNRFKRRVEVRSWVTEVIEPKRIEQSDPNLEVGKRVVKQKGIRGCRARAERLIYDGEQVVREELPPSFYHPLDEIVAVGTKAVPTVIAPREGVTKPKPEPEPQPETTVEEAYPQGTGFPEGELPSGVESPGETVYESGR</sequence>
<keyword evidence="1" id="KW-0732">Signal</keyword>
<dbReference type="PROSITE" id="PS51109">
    <property type="entry name" value="G5"/>
    <property type="match status" value="1"/>
</dbReference>
<evidence type="ECO:0000256" key="1">
    <source>
        <dbReference type="ARBA" id="ARBA00022729"/>
    </source>
</evidence>
<reference evidence="4 5" key="1">
    <citation type="submission" date="2018-11" db="EMBL/GenBank/DDBJ databases">
        <title>Genomic Encyclopedia of Type Strains, Phase IV (KMG-IV): sequencing the most valuable type-strain genomes for metagenomic binning, comparative biology and taxonomic classification.</title>
        <authorList>
            <person name="Goeker M."/>
        </authorList>
    </citation>
    <scope>NUCLEOTIDE SEQUENCE [LARGE SCALE GENOMIC DNA]</scope>
    <source>
        <strain evidence="4 5">DSM 102936</strain>
    </source>
</reference>
<dbReference type="PANTHER" id="PTHR35788">
    <property type="entry name" value="EXPORTED PROTEIN-RELATED"/>
    <property type="match status" value="1"/>
</dbReference>
<proteinExistence type="predicted"/>
<dbReference type="EMBL" id="RKRE01000002">
    <property type="protein sequence ID" value="RPF46908.1"/>
    <property type="molecule type" value="Genomic_DNA"/>
</dbReference>
<feature type="region of interest" description="Disordered" evidence="2">
    <location>
        <begin position="456"/>
        <end position="506"/>
    </location>
</feature>
<evidence type="ECO:0000313" key="5">
    <source>
        <dbReference type="Proteomes" id="UP000282654"/>
    </source>
</evidence>
<dbReference type="Pfam" id="PF07501">
    <property type="entry name" value="G5"/>
    <property type="match status" value="1"/>
</dbReference>
<gene>
    <name evidence="4" type="ORF">EDD75_1169</name>
</gene>
<dbReference type="AlphaFoldDB" id="A0A3N5BB61"/>
<dbReference type="PANTHER" id="PTHR35788:SF1">
    <property type="entry name" value="EXPORTED PROTEIN"/>
    <property type="match status" value="1"/>
</dbReference>
<accession>A0A3N5BB61</accession>
<feature type="domain" description="G5" evidence="3">
    <location>
        <begin position="371"/>
        <end position="449"/>
    </location>
</feature>
<name>A0A3N5BB61_9THEO</name>
<protein>
    <submittedName>
        <fullName evidence="4">Vancomycin resistance protein YoaR</fullName>
    </submittedName>
</protein>
<dbReference type="RefSeq" id="WP_123929381.1">
    <property type="nucleotide sequence ID" value="NZ_RKRE01000002.1"/>
</dbReference>
<keyword evidence="5" id="KW-1185">Reference proteome</keyword>
<comment type="caution">
    <text evidence="4">The sequence shown here is derived from an EMBL/GenBank/DDBJ whole genome shotgun (WGS) entry which is preliminary data.</text>
</comment>
<dbReference type="OrthoDB" id="9797191at2"/>
<dbReference type="InterPro" id="IPR022029">
    <property type="entry name" value="YoaR-like_PG-bd"/>
</dbReference>
<dbReference type="Gene3D" id="2.20.230.10">
    <property type="entry name" value="Resuscitation-promoting factor rpfb"/>
    <property type="match status" value="1"/>
</dbReference>